<evidence type="ECO:0000256" key="3">
    <source>
        <dbReference type="ARBA" id="ARBA00022475"/>
    </source>
</evidence>
<keyword evidence="3" id="KW-1003">Cell membrane</keyword>
<feature type="transmembrane region" description="Helical" evidence="8">
    <location>
        <begin position="429"/>
        <end position="448"/>
    </location>
</feature>
<evidence type="ECO:0000256" key="4">
    <source>
        <dbReference type="ARBA" id="ARBA00022692"/>
    </source>
</evidence>
<gene>
    <name evidence="10" type="ORF">BDFB_002757</name>
</gene>
<comment type="caution">
    <text evidence="10">The sequence shown here is derived from an EMBL/GenBank/DDBJ whole genome shotgun (WGS) entry which is preliminary data.</text>
</comment>
<name>A0A482W961_ASBVE</name>
<evidence type="ECO:0000313" key="10">
    <source>
        <dbReference type="EMBL" id="RZC41053.1"/>
    </source>
</evidence>
<dbReference type="GO" id="GO:0016323">
    <property type="term" value="C:basolateral plasma membrane"/>
    <property type="evidence" value="ECO:0007669"/>
    <property type="project" value="TreeGrafter"/>
</dbReference>
<feature type="transmembrane region" description="Helical" evidence="8">
    <location>
        <begin position="100"/>
        <end position="119"/>
    </location>
</feature>
<accession>A0A482W961</accession>
<evidence type="ECO:0000256" key="1">
    <source>
        <dbReference type="ARBA" id="ARBA00004651"/>
    </source>
</evidence>
<dbReference type="InterPro" id="IPR036058">
    <property type="entry name" value="Kazal_dom_sf"/>
</dbReference>
<dbReference type="PANTHER" id="PTHR11388">
    <property type="entry name" value="ORGANIC ANION TRANSPORTER"/>
    <property type="match status" value="1"/>
</dbReference>
<dbReference type="PANTHER" id="PTHR11388:SF76">
    <property type="entry name" value="SOLUTE CARRIER ORGANIC ANION TRANSPORTER FAMILY MEMBER"/>
    <property type="match status" value="1"/>
</dbReference>
<dbReference type="InterPro" id="IPR002350">
    <property type="entry name" value="Kazal_dom"/>
</dbReference>
<evidence type="ECO:0000313" key="11">
    <source>
        <dbReference type="Proteomes" id="UP000292052"/>
    </source>
</evidence>
<dbReference type="InterPro" id="IPR036259">
    <property type="entry name" value="MFS_trans_sf"/>
</dbReference>
<dbReference type="AlphaFoldDB" id="A0A482W961"/>
<feature type="transmembrane region" description="Helical" evidence="8">
    <location>
        <begin position="563"/>
        <end position="587"/>
    </location>
</feature>
<keyword evidence="5 8" id="KW-1133">Transmembrane helix</keyword>
<dbReference type="OrthoDB" id="5062115at2759"/>
<keyword evidence="11" id="KW-1185">Reference proteome</keyword>
<keyword evidence="7" id="KW-1015">Disulfide bond</keyword>
<evidence type="ECO:0000256" key="6">
    <source>
        <dbReference type="ARBA" id="ARBA00023136"/>
    </source>
</evidence>
<feature type="transmembrane region" description="Helical" evidence="8">
    <location>
        <begin position="397"/>
        <end position="417"/>
    </location>
</feature>
<dbReference type="InterPro" id="IPR004156">
    <property type="entry name" value="OATP"/>
</dbReference>
<evidence type="ECO:0000256" key="7">
    <source>
        <dbReference type="ARBA" id="ARBA00023157"/>
    </source>
</evidence>
<keyword evidence="6 8" id="KW-0472">Membrane</keyword>
<feature type="transmembrane region" description="Helical" evidence="8">
    <location>
        <begin position="655"/>
        <end position="675"/>
    </location>
</feature>
<dbReference type="GO" id="GO:0015347">
    <property type="term" value="F:sodium-independent organic anion transmembrane transporter activity"/>
    <property type="evidence" value="ECO:0007669"/>
    <property type="project" value="TreeGrafter"/>
</dbReference>
<evidence type="ECO:0000259" key="9">
    <source>
        <dbReference type="PROSITE" id="PS51465"/>
    </source>
</evidence>
<dbReference type="EMBL" id="QDEB01020595">
    <property type="protein sequence ID" value="RZC41053.1"/>
    <property type="molecule type" value="Genomic_DNA"/>
</dbReference>
<reference evidence="10 11" key="1">
    <citation type="submission" date="2017-03" db="EMBL/GenBank/DDBJ databases">
        <title>Genome of the blue death feigning beetle - Asbolus verrucosus.</title>
        <authorList>
            <person name="Rider S.D."/>
        </authorList>
    </citation>
    <scope>NUCLEOTIDE SEQUENCE [LARGE SCALE GENOMIC DNA]</scope>
    <source>
        <strain evidence="10">Butters</strain>
        <tissue evidence="10">Head and leg muscle</tissue>
    </source>
</reference>
<dbReference type="SUPFAM" id="SSF103473">
    <property type="entry name" value="MFS general substrate transporter"/>
    <property type="match status" value="1"/>
</dbReference>
<evidence type="ECO:0000256" key="8">
    <source>
        <dbReference type="RuleBase" id="RU362056"/>
    </source>
</evidence>
<comment type="similarity">
    <text evidence="2 8">Belongs to the organo anion transporter (TC 2.A.60) family.</text>
</comment>
<dbReference type="NCBIfam" id="TIGR00805">
    <property type="entry name" value="oat"/>
    <property type="match status" value="1"/>
</dbReference>
<dbReference type="Proteomes" id="UP000292052">
    <property type="component" value="Unassembled WGS sequence"/>
</dbReference>
<evidence type="ECO:0000256" key="5">
    <source>
        <dbReference type="ARBA" id="ARBA00022989"/>
    </source>
</evidence>
<feature type="transmembrane region" description="Helical" evidence="8">
    <location>
        <begin position="599"/>
        <end position="624"/>
    </location>
</feature>
<dbReference type="SUPFAM" id="SSF100895">
    <property type="entry name" value="Kazal-type serine protease inhibitors"/>
    <property type="match status" value="1"/>
</dbReference>
<dbReference type="Pfam" id="PF07648">
    <property type="entry name" value="Kazal_2"/>
    <property type="match status" value="1"/>
</dbReference>
<feature type="transmembrane region" description="Helical" evidence="8">
    <location>
        <begin position="246"/>
        <end position="268"/>
    </location>
</feature>
<feature type="domain" description="Kazal-like" evidence="9">
    <location>
        <begin position="465"/>
        <end position="521"/>
    </location>
</feature>
<protein>
    <recommendedName>
        <fullName evidence="8">Solute carrier organic anion transporter family member</fullName>
    </recommendedName>
</protein>
<feature type="transmembrane region" description="Helical" evidence="8">
    <location>
        <begin position="205"/>
        <end position="225"/>
    </location>
</feature>
<dbReference type="Gene3D" id="1.20.1250.20">
    <property type="entry name" value="MFS general substrate transporter like domains"/>
    <property type="match status" value="1"/>
</dbReference>
<organism evidence="10 11">
    <name type="scientific">Asbolus verrucosus</name>
    <name type="common">Desert ironclad beetle</name>
    <dbReference type="NCBI Taxonomy" id="1661398"/>
    <lineage>
        <taxon>Eukaryota</taxon>
        <taxon>Metazoa</taxon>
        <taxon>Ecdysozoa</taxon>
        <taxon>Arthropoda</taxon>
        <taxon>Hexapoda</taxon>
        <taxon>Insecta</taxon>
        <taxon>Pterygota</taxon>
        <taxon>Neoptera</taxon>
        <taxon>Endopterygota</taxon>
        <taxon>Coleoptera</taxon>
        <taxon>Polyphaga</taxon>
        <taxon>Cucujiformia</taxon>
        <taxon>Tenebrionidae</taxon>
        <taxon>Pimeliinae</taxon>
        <taxon>Asbolus</taxon>
    </lineage>
</organism>
<feature type="transmembrane region" description="Helical" evidence="8">
    <location>
        <begin position="61"/>
        <end position="80"/>
    </location>
</feature>
<sequence length="694" mass="77302">METNHVLNDDLNGKHESEIEKILPNTNHKRAYDGITLTEDTTCGIWFLRGQCLQRFANKKAYVFLYGLLGCVFSAAYAYFNGTITTLEKRFKIPSRTTGIITVGNDLSQLFVSVILSYYTGRGHRPRWMALGMYTVVLFCLLTALPHFLYGAGSDALSLTVEHRTNDRNVTIEALERERKKALCHHKNSTASQCEMEGGNYSPQLILFTAQFISGIGGSLYYTLGVSYMDDNIKKSKTPALFSFSYFIRMLGPAIGYGLASICLKLYISPTLTPTIDNNDPRWLGAWWLGWIILGLVLFIFASLLALFPKTLPRAAVRKELLKKQISKMSKTESESELPTSFGDMVATFKRLILNPTLMLNNFAAIFYFLGYMPYWIFLPKYIETQYRQSSSASSLITGSAGLVFSAIGILLSGLIISKYKPRARYLAAWNVIVGAISVLGIVSYAYLGCAENDNRAPLLPNGELNPVTECNSHCFCDYVKYNPVCSQDGATTFISACHAGCQHSRKVNGTDIFTDCSCISTNKTLYYERLVNSNNNNTKIERFAEYGFATPGNCSVDCLSKFYIFLIVVCLLKFSGATGRASNFLVTVRCVEEKDKPVAMGFGLMLMSLCAFVPSPILFGIILDKACLVWGKTCTGNGNCWLYNGKTLRYTMNFTAATFVLIGTLFDAGVWFFVKGLKIFDEEIELELEDLAS</sequence>
<dbReference type="Pfam" id="PF03137">
    <property type="entry name" value="OATP"/>
    <property type="match status" value="1"/>
</dbReference>
<comment type="subcellular location">
    <subcellularLocation>
        <location evidence="1 8">Cell membrane</location>
        <topology evidence="1 8">Multi-pass membrane protein</topology>
    </subcellularLocation>
</comment>
<dbReference type="CDD" id="cd17336">
    <property type="entry name" value="MFS_SLCO_OATP"/>
    <property type="match status" value="1"/>
</dbReference>
<dbReference type="GO" id="GO:0043252">
    <property type="term" value="P:sodium-independent organic anion transport"/>
    <property type="evidence" value="ECO:0007669"/>
    <property type="project" value="TreeGrafter"/>
</dbReference>
<dbReference type="PROSITE" id="PS51465">
    <property type="entry name" value="KAZAL_2"/>
    <property type="match status" value="1"/>
</dbReference>
<dbReference type="GO" id="GO:0006811">
    <property type="term" value="P:monoatomic ion transport"/>
    <property type="evidence" value="ECO:0007669"/>
    <property type="project" value="UniProtKB-KW"/>
</dbReference>
<feature type="transmembrane region" description="Helical" evidence="8">
    <location>
        <begin position="288"/>
        <end position="308"/>
    </location>
</feature>
<feature type="transmembrane region" description="Helical" evidence="8">
    <location>
        <begin position="131"/>
        <end position="150"/>
    </location>
</feature>
<proteinExistence type="inferred from homology"/>
<keyword evidence="4 8" id="KW-0812">Transmembrane</keyword>
<feature type="transmembrane region" description="Helical" evidence="8">
    <location>
        <begin position="358"/>
        <end position="377"/>
    </location>
</feature>
<evidence type="ECO:0000256" key="2">
    <source>
        <dbReference type="ARBA" id="ARBA00009657"/>
    </source>
</evidence>
<keyword evidence="8" id="KW-0406">Ion transport</keyword>
<keyword evidence="8" id="KW-0813">Transport</keyword>